<name>A0ABS6UQC2_9PSEU</name>
<accession>A0ABS6UQC2</accession>
<dbReference type="InterPro" id="IPR021530">
    <property type="entry name" value="AllH-like"/>
</dbReference>
<sequence length="254" mass="26138">MTTTLDVGLGVREVLDAPAVGTVVGVHRVAAYLRFPAGLVALTSGLAPRGPLHLRVAVLPVLRVGEPVAVGGTTLSGRAWSRSLTAPTWTGPLPPHIPPGGRTRCRTGVPGTAPVCELRDLAARLGGRGPGLTPEGDDVLAGALLATRAAWGPAVEPELREIAASVRTTEVAAAFLAWTARGQCIEPAHDRLTATEDHARRSAEQRLLAIGASSGAALLRGLRWGSAQASGTDIQIARLGAEPLLDQLCGRSVG</sequence>
<comment type="caution">
    <text evidence="1">The sequence shown here is derived from an EMBL/GenBank/DDBJ whole genome shotgun (WGS) entry which is preliminary data.</text>
</comment>
<evidence type="ECO:0000313" key="2">
    <source>
        <dbReference type="Proteomes" id="UP000694287"/>
    </source>
</evidence>
<gene>
    <name evidence="1" type="ORF">I4I81_09305</name>
</gene>
<evidence type="ECO:0000313" key="1">
    <source>
        <dbReference type="EMBL" id="MBW0134453.1"/>
    </source>
</evidence>
<protein>
    <submittedName>
        <fullName evidence="1">DUF2877 domain-containing protein</fullName>
    </submittedName>
</protein>
<reference evidence="1 2" key="1">
    <citation type="submission" date="2020-11" db="EMBL/GenBank/DDBJ databases">
        <title>Pseudonocardia abyssalis sp. nov. and Pseudonocardia oceani sp. nov., description and phylogenomic analysis of two novel actinomycetes isolated from the deep Southern Ocean.</title>
        <authorList>
            <person name="Parra J."/>
        </authorList>
    </citation>
    <scope>NUCLEOTIDE SEQUENCE [LARGE SCALE GENOMIC DNA]</scope>
    <source>
        <strain evidence="1 2">KRD-168</strain>
    </source>
</reference>
<dbReference type="EMBL" id="JADQDK010000001">
    <property type="protein sequence ID" value="MBW0134453.1"/>
    <property type="molecule type" value="Genomic_DNA"/>
</dbReference>
<keyword evidence="2" id="KW-1185">Reference proteome</keyword>
<dbReference type="Pfam" id="PF11392">
    <property type="entry name" value="AllH"/>
    <property type="match status" value="1"/>
</dbReference>
<dbReference type="Proteomes" id="UP000694287">
    <property type="component" value="Unassembled WGS sequence"/>
</dbReference>
<organism evidence="1 2">
    <name type="scientific">Pseudonocardia abyssalis</name>
    <dbReference type="NCBI Taxonomy" id="2792008"/>
    <lineage>
        <taxon>Bacteria</taxon>
        <taxon>Bacillati</taxon>
        <taxon>Actinomycetota</taxon>
        <taxon>Actinomycetes</taxon>
        <taxon>Pseudonocardiales</taxon>
        <taxon>Pseudonocardiaceae</taxon>
        <taxon>Pseudonocardia</taxon>
    </lineage>
</organism>
<proteinExistence type="predicted"/>
<dbReference type="RefSeq" id="WP_218615971.1">
    <property type="nucleotide sequence ID" value="NZ_JADQDK010000001.1"/>
</dbReference>